<feature type="chain" id="PRO_5046329656" evidence="1">
    <location>
        <begin position="29"/>
        <end position="142"/>
    </location>
</feature>
<dbReference type="PROSITE" id="PS51318">
    <property type="entry name" value="TAT"/>
    <property type="match status" value="1"/>
</dbReference>
<gene>
    <name evidence="2" type="ORF">OF122_18170</name>
</gene>
<feature type="signal peptide" evidence="1">
    <location>
        <begin position="1"/>
        <end position="28"/>
    </location>
</feature>
<sequence length="142" mass="15595">MTSFDPTRRNALIAIAAAPAALALPAHASTMGVQERIEFHSRALAEALGRMPGQWEMRVRGAAAPDEASELRTVGDPEREARQALADAQQALERLQPGRWRFNLDTDHAYALIIRDDDGPLRADDITGTTAYADWERSKISS</sequence>
<name>A0ABY6IMW4_9HYPH</name>
<dbReference type="Proteomes" id="UP001163882">
    <property type="component" value="Chromosome"/>
</dbReference>
<accession>A0ABY6IMW4</accession>
<evidence type="ECO:0000313" key="2">
    <source>
        <dbReference type="EMBL" id="UYQ71941.1"/>
    </source>
</evidence>
<proteinExistence type="predicted"/>
<protein>
    <submittedName>
        <fullName evidence="2">Uncharacterized protein</fullName>
    </submittedName>
</protein>
<reference evidence="2" key="1">
    <citation type="submission" date="2022-10" db="EMBL/GenBank/DDBJ databases">
        <title>YIM 151497 complete genome.</title>
        <authorList>
            <person name="Chen X."/>
        </authorList>
    </citation>
    <scope>NUCLEOTIDE SEQUENCE</scope>
    <source>
        <strain evidence="2">YIM 151497</strain>
    </source>
</reference>
<keyword evidence="1" id="KW-0732">Signal</keyword>
<dbReference type="EMBL" id="CP107716">
    <property type="protein sequence ID" value="UYQ71941.1"/>
    <property type="molecule type" value="Genomic_DNA"/>
</dbReference>
<evidence type="ECO:0000256" key="1">
    <source>
        <dbReference type="SAM" id="SignalP"/>
    </source>
</evidence>
<evidence type="ECO:0000313" key="3">
    <source>
        <dbReference type="Proteomes" id="UP001163882"/>
    </source>
</evidence>
<dbReference type="RefSeq" id="WP_264225588.1">
    <property type="nucleotide sequence ID" value="NZ_CP107716.1"/>
</dbReference>
<dbReference type="InterPro" id="IPR006311">
    <property type="entry name" value="TAT_signal"/>
</dbReference>
<keyword evidence="3" id="KW-1185">Reference proteome</keyword>
<organism evidence="2 3">
    <name type="scientific">Pelagibacterium flavum</name>
    <dbReference type="NCBI Taxonomy" id="2984530"/>
    <lineage>
        <taxon>Bacteria</taxon>
        <taxon>Pseudomonadati</taxon>
        <taxon>Pseudomonadota</taxon>
        <taxon>Alphaproteobacteria</taxon>
        <taxon>Hyphomicrobiales</taxon>
        <taxon>Devosiaceae</taxon>
        <taxon>Pelagibacterium</taxon>
    </lineage>
</organism>